<dbReference type="GO" id="GO:0003725">
    <property type="term" value="F:double-stranded RNA binding"/>
    <property type="evidence" value="ECO:0007669"/>
    <property type="project" value="UniProtKB-UniRule"/>
</dbReference>
<evidence type="ECO:0000256" key="9">
    <source>
        <dbReference type="ARBA" id="ARBA00022741"/>
    </source>
</evidence>
<comment type="function">
    <text evidence="13">Required for the formation of a threonylcarbamoyl group on adenosine at position 37 (t(6)A37) in tRNAs that read codons beginning with adenine.</text>
</comment>
<gene>
    <name evidence="16" type="ORF">H9746_05920</name>
</gene>
<name>A0A9D1PHU4_9FIRM</name>
<dbReference type="Pfam" id="PF03481">
    <property type="entry name" value="Sua5_C"/>
    <property type="match status" value="1"/>
</dbReference>
<dbReference type="GO" id="GO:0061710">
    <property type="term" value="F:L-threonylcarbamoyladenylate synthase"/>
    <property type="evidence" value="ECO:0007669"/>
    <property type="project" value="UniProtKB-EC"/>
</dbReference>
<feature type="binding site" evidence="14">
    <location>
        <position position="116"/>
    </location>
    <ligand>
        <name>ATP</name>
        <dbReference type="ChEBI" id="CHEBI:30616"/>
    </ligand>
</feature>
<accession>A0A9D1PHU4</accession>
<dbReference type="AlphaFoldDB" id="A0A9D1PHU4"/>
<evidence type="ECO:0000256" key="4">
    <source>
        <dbReference type="ARBA" id="ARBA00015492"/>
    </source>
</evidence>
<protein>
    <recommendedName>
        <fullName evidence="4 13">Threonylcarbamoyl-AMP synthase</fullName>
        <shortName evidence="13">TC-AMP synthase</shortName>
        <ecNumber evidence="3 13">2.7.7.87</ecNumber>
    </recommendedName>
    <alternativeName>
        <fullName evidence="11 13">L-threonylcarbamoyladenylate synthase</fullName>
    </alternativeName>
</protein>
<dbReference type="InterPro" id="IPR050156">
    <property type="entry name" value="TC-AMP_synthase_SUA5"/>
</dbReference>
<keyword evidence="5 13" id="KW-0963">Cytoplasm</keyword>
<keyword evidence="8 13" id="KW-0548">Nucleotidyltransferase</keyword>
<dbReference type="EC" id="2.7.7.87" evidence="3 13"/>
<dbReference type="GO" id="GO:0000049">
    <property type="term" value="F:tRNA binding"/>
    <property type="evidence" value="ECO:0007669"/>
    <property type="project" value="TreeGrafter"/>
</dbReference>
<keyword evidence="9 13" id="KW-0547">Nucleotide-binding</keyword>
<feature type="binding site" evidence="14">
    <location>
        <position position="57"/>
    </location>
    <ligand>
        <name>ATP</name>
        <dbReference type="ChEBI" id="CHEBI:30616"/>
    </ligand>
</feature>
<dbReference type="EMBL" id="DXIE01000033">
    <property type="protein sequence ID" value="HIV62359.1"/>
    <property type="molecule type" value="Genomic_DNA"/>
</dbReference>
<keyword evidence="10 13" id="KW-0067">ATP-binding</keyword>
<evidence type="ECO:0000256" key="10">
    <source>
        <dbReference type="ARBA" id="ARBA00022840"/>
    </source>
</evidence>
<evidence type="ECO:0000256" key="2">
    <source>
        <dbReference type="ARBA" id="ARBA00007663"/>
    </source>
</evidence>
<evidence type="ECO:0000256" key="12">
    <source>
        <dbReference type="ARBA" id="ARBA00048366"/>
    </source>
</evidence>
<dbReference type="Gene3D" id="3.40.50.11030">
    <property type="entry name" value="Threonylcarbamoyl-AMP synthase, C-terminal domain"/>
    <property type="match status" value="1"/>
</dbReference>
<evidence type="ECO:0000256" key="11">
    <source>
        <dbReference type="ARBA" id="ARBA00029774"/>
    </source>
</evidence>
<reference evidence="16" key="1">
    <citation type="journal article" date="2021" name="PeerJ">
        <title>Extensive microbial diversity within the chicken gut microbiome revealed by metagenomics and culture.</title>
        <authorList>
            <person name="Gilroy R."/>
            <person name="Ravi A."/>
            <person name="Getino M."/>
            <person name="Pursley I."/>
            <person name="Horton D.L."/>
            <person name="Alikhan N.F."/>
            <person name="Baker D."/>
            <person name="Gharbi K."/>
            <person name="Hall N."/>
            <person name="Watson M."/>
            <person name="Adriaenssens E.M."/>
            <person name="Foster-Nyarko E."/>
            <person name="Jarju S."/>
            <person name="Secka A."/>
            <person name="Antonio M."/>
            <person name="Oren A."/>
            <person name="Chaudhuri R.R."/>
            <person name="La Ragione R."/>
            <person name="Hildebrand F."/>
            <person name="Pallen M.J."/>
        </authorList>
    </citation>
    <scope>NUCLEOTIDE SEQUENCE</scope>
    <source>
        <strain evidence="16">CHK193-4272</strain>
    </source>
</reference>
<dbReference type="GO" id="GO:0008033">
    <property type="term" value="P:tRNA processing"/>
    <property type="evidence" value="ECO:0007669"/>
    <property type="project" value="UniProtKB-KW"/>
</dbReference>
<dbReference type="InterPro" id="IPR006070">
    <property type="entry name" value="Sua5-like_dom"/>
</dbReference>
<dbReference type="InterPro" id="IPR017945">
    <property type="entry name" value="DHBP_synth_RibB-like_a/b_dom"/>
</dbReference>
<comment type="similarity">
    <text evidence="2 13">Belongs to the SUA5 family.</text>
</comment>
<evidence type="ECO:0000256" key="13">
    <source>
        <dbReference type="PIRNR" id="PIRNR004930"/>
    </source>
</evidence>
<dbReference type="InterPro" id="IPR005145">
    <property type="entry name" value="Sua5_C"/>
</dbReference>
<dbReference type="InterPro" id="IPR038385">
    <property type="entry name" value="Sua5/YwlC_C"/>
</dbReference>
<dbReference type="GO" id="GO:0006450">
    <property type="term" value="P:regulation of translational fidelity"/>
    <property type="evidence" value="ECO:0007669"/>
    <property type="project" value="TreeGrafter"/>
</dbReference>
<dbReference type="FunFam" id="3.90.870.10:FF:000009">
    <property type="entry name" value="Threonylcarbamoyl-AMP synthase, putative"/>
    <property type="match status" value="1"/>
</dbReference>
<feature type="binding site" evidence="14">
    <location>
        <position position="120"/>
    </location>
    <ligand>
        <name>L-threonine</name>
        <dbReference type="ChEBI" id="CHEBI:57926"/>
    </ligand>
</feature>
<evidence type="ECO:0000256" key="8">
    <source>
        <dbReference type="ARBA" id="ARBA00022695"/>
    </source>
</evidence>
<evidence type="ECO:0000256" key="3">
    <source>
        <dbReference type="ARBA" id="ARBA00012584"/>
    </source>
</evidence>
<feature type="binding site" evidence="14">
    <location>
        <position position="150"/>
    </location>
    <ligand>
        <name>ATP</name>
        <dbReference type="ChEBI" id="CHEBI:30616"/>
    </ligand>
</feature>
<feature type="binding site" evidence="14">
    <location>
        <position position="61"/>
    </location>
    <ligand>
        <name>ATP</name>
        <dbReference type="ChEBI" id="CHEBI:30616"/>
    </ligand>
</feature>
<proteinExistence type="inferred from homology"/>
<evidence type="ECO:0000313" key="16">
    <source>
        <dbReference type="EMBL" id="HIV62359.1"/>
    </source>
</evidence>
<dbReference type="GO" id="GO:0005737">
    <property type="term" value="C:cytoplasm"/>
    <property type="evidence" value="ECO:0007669"/>
    <property type="project" value="UniProtKB-SubCell"/>
</dbReference>
<evidence type="ECO:0000256" key="14">
    <source>
        <dbReference type="PIRSR" id="PIRSR004930-1"/>
    </source>
</evidence>
<sequence length="342" mass="36911">MNTQLLNPDKDKNAYLKAAEYILQGQVVGMPTETVYGLAANALDGEAVKKIFIAKGRPQDNPLIVHIADLKQMDKLVSFVPESAKKLADAFWPGPLTIILKKAECIPIEVSAGLDTVGIRFPSHKVAQNLIKAVGVPLAAPSANLSGRPSTTTAKHVMEDLNGKIPAVLEGGACTVGVESTVISLAGYKPRLLRPGGISLEQLREVIGEVEIDRAIKEKIGDDVRVSAPGMKYRHYAPKAPVTVVCGDADKTAQYIKQNASKTAGVLCFKEYMNIFADYECFEMGFKDDVSSQAQRIFDALRAFDETNVTEIWTQCPSDEGLGLAVANRLKKAAGFHVIDLG</sequence>
<evidence type="ECO:0000256" key="1">
    <source>
        <dbReference type="ARBA" id="ARBA00004496"/>
    </source>
</evidence>
<feature type="binding site" evidence="14">
    <location>
        <position position="140"/>
    </location>
    <ligand>
        <name>L-threonine</name>
        <dbReference type="ChEBI" id="CHEBI:57926"/>
    </ligand>
</feature>
<feature type="domain" description="YrdC-like" evidence="15">
    <location>
        <begin position="12"/>
        <end position="198"/>
    </location>
</feature>
<feature type="binding site" evidence="14">
    <location>
        <position position="194"/>
    </location>
    <ligand>
        <name>ATP</name>
        <dbReference type="ChEBI" id="CHEBI:30616"/>
    </ligand>
</feature>
<comment type="subcellular location">
    <subcellularLocation>
        <location evidence="1 13">Cytoplasm</location>
    </subcellularLocation>
</comment>
<organism evidence="16 17">
    <name type="scientific">Candidatus Butyricicoccus avistercoris</name>
    <dbReference type="NCBI Taxonomy" id="2838518"/>
    <lineage>
        <taxon>Bacteria</taxon>
        <taxon>Bacillati</taxon>
        <taxon>Bacillota</taxon>
        <taxon>Clostridia</taxon>
        <taxon>Eubacteriales</taxon>
        <taxon>Butyricicoccaceae</taxon>
        <taxon>Butyricicoccus</taxon>
    </lineage>
</organism>
<evidence type="ECO:0000256" key="5">
    <source>
        <dbReference type="ARBA" id="ARBA00022490"/>
    </source>
</evidence>
<dbReference type="GO" id="GO:0005524">
    <property type="term" value="F:ATP binding"/>
    <property type="evidence" value="ECO:0007669"/>
    <property type="project" value="UniProtKB-UniRule"/>
</dbReference>
<dbReference type="NCBIfam" id="TIGR00057">
    <property type="entry name" value="L-threonylcarbamoyladenylate synthase"/>
    <property type="match status" value="1"/>
</dbReference>
<dbReference type="Pfam" id="PF01300">
    <property type="entry name" value="Sua5_yciO_yrdC"/>
    <property type="match status" value="1"/>
</dbReference>
<comment type="caution">
    <text evidence="16">The sequence shown here is derived from an EMBL/GenBank/DDBJ whole genome shotgun (WGS) entry which is preliminary data.</text>
</comment>
<keyword evidence="6 13" id="KW-0808">Transferase</keyword>
<dbReference type="PANTHER" id="PTHR17490:SF16">
    <property type="entry name" value="THREONYLCARBAMOYL-AMP SYNTHASE"/>
    <property type="match status" value="1"/>
</dbReference>
<evidence type="ECO:0000256" key="7">
    <source>
        <dbReference type="ARBA" id="ARBA00022694"/>
    </source>
</evidence>
<dbReference type="Gene3D" id="3.90.870.10">
    <property type="entry name" value="DHBP synthase"/>
    <property type="match status" value="1"/>
</dbReference>
<dbReference type="Proteomes" id="UP000886808">
    <property type="component" value="Unassembled WGS sequence"/>
</dbReference>
<evidence type="ECO:0000256" key="6">
    <source>
        <dbReference type="ARBA" id="ARBA00022679"/>
    </source>
</evidence>
<feature type="binding site" evidence="14">
    <location>
        <position position="180"/>
    </location>
    <ligand>
        <name>L-threonine</name>
        <dbReference type="ChEBI" id="CHEBI:57926"/>
    </ligand>
</feature>
<dbReference type="PROSITE" id="PS51163">
    <property type="entry name" value="YRDC"/>
    <property type="match status" value="1"/>
</dbReference>
<dbReference type="SUPFAM" id="SSF55821">
    <property type="entry name" value="YrdC/RibB"/>
    <property type="match status" value="1"/>
</dbReference>
<feature type="binding site" evidence="14">
    <location>
        <position position="34"/>
    </location>
    <ligand>
        <name>L-threonine</name>
        <dbReference type="ChEBI" id="CHEBI:57926"/>
    </ligand>
</feature>
<feature type="binding site" evidence="14">
    <location>
        <position position="236"/>
    </location>
    <ligand>
        <name>ATP</name>
        <dbReference type="ChEBI" id="CHEBI:30616"/>
    </ligand>
</feature>
<dbReference type="InterPro" id="IPR010923">
    <property type="entry name" value="T(6)A37_SUA5"/>
</dbReference>
<feature type="binding site" evidence="14">
    <location>
        <position position="142"/>
    </location>
    <ligand>
        <name>L-threonine</name>
        <dbReference type="ChEBI" id="CHEBI:57926"/>
    </ligand>
</feature>
<evidence type="ECO:0000259" key="15">
    <source>
        <dbReference type="PROSITE" id="PS51163"/>
    </source>
</evidence>
<feature type="binding site" evidence="14">
    <location>
        <position position="66"/>
    </location>
    <ligand>
        <name>L-threonine</name>
        <dbReference type="ChEBI" id="CHEBI:57926"/>
    </ligand>
</feature>
<dbReference type="PANTHER" id="PTHR17490">
    <property type="entry name" value="SUA5"/>
    <property type="match status" value="1"/>
</dbReference>
<evidence type="ECO:0000313" key="17">
    <source>
        <dbReference type="Proteomes" id="UP000886808"/>
    </source>
</evidence>
<comment type="catalytic activity">
    <reaction evidence="12 13">
        <text>L-threonine + hydrogencarbonate + ATP = L-threonylcarbamoyladenylate + diphosphate + H2O</text>
        <dbReference type="Rhea" id="RHEA:36407"/>
        <dbReference type="ChEBI" id="CHEBI:15377"/>
        <dbReference type="ChEBI" id="CHEBI:17544"/>
        <dbReference type="ChEBI" id="CHEBI:30616"/>
        <dbReference type="ChEBI" id="CHEBI:33019"/>
        <dbReference type="ChEBI" id="CHEBI:57926"/>
        <dbReference type="ChEBI" id="CHEBI:73682"/>
        <dbReference type="EC" id="2.7.7.87"/>
    </reaction>
</comment>
<keyword evidence="7 13" id="KW-0819">tRNA processing</keyword>
<reference evidence="16" key="2">
    <citation type="submission" date="2021-04" db="EMBL/GenBank/DDBJ databases">
        <authorList>
            <person name="Gilroy R."/>
        </authorList>
    </citation>
    <scope>NUCLEOTIDE SEQUENCE</scope>
    <source>
        <strain evidence="16">CHK193-4272</strain>
    </source>
</reference>
<dbReference type="PIRSF" id="PIRSF004930">
    <property type="entry name" value="Tln_factor_SUA5"/>
    <property type="match status" value="1"/>
</dbReference>